<accession>A0A3A1WGN2</accession>
<evidence type="ECO:0000313" key="4">
    <source>
        <dbReference type="Proteomes" id="UP000265750"/>
    </source>
</evidence>
<organism evidence="3 4">
    <name type="scientific">Aureimonas flava</name>
    <dbReference type="NCBI Taxonomy" id="2320271"/>
    <lineage>
        <taxon>Bacteria</taxon>
        <taxon>Pseudomonadati</taxon>
        <taxon>Pseudomonadota</taxon>
        <taxon>Alphaproteobacteria</taxon>
        <taxon>Hyphomicrobiales</taxon>
        <taxon>Aurantimonadaceae</taxon>
        <taxon>Aureimonas</taxon>
    </lineage>
</organism>
<comment type="caution">
    <text evidence="3">The sequence shown here is derived from an EMBL/GenBank/DDBJ whole genome shotgun (WGS) entry which is preliminary data.</text>
</comment>
<name>A0A3A1WGN2_9HYPH</name>
<dbReference type="RefSeq" id="WP_119540689.1">
    <property type="nucleotide sequence ID" value="NZ_QYRN01000007.1"/>
</dbReference>
<feature type="region of interest" description="Disordered" evidence="1">
    <location>
        <begin position="14"/>
        <end position="36"/>
    </location>
</feature>
<reference evidence="4" key="1">
    <citation type="submission" date="2018-09" db="EMBL/GenBank/DDBJ databases">
        <authorList>
            <person name="Tuo L."/>
        </authorList>
    </citation>
    <scope>NUCLEOTIDE SEQUENCE [LARGE SCALE GENOMIC DNA]</scope>
    <source>
        <strain evidence="4">M2BS4Y-1</strain>
    </source>
</reference>
<dbReference type="EMBL" id="QYRN01000007">
    <property type="protein sequence ID" value="RIX99556.1"/>
    <property type="molecule type" value="Genomic_DNA"/>
</dbReference>
<sequence length="62" mass="7050">MSIAMFDRLRTAYRSRDGTRRRSAPVRRPRNDPLAPARGLMVGFVLSLLLWALIVLGLVWLA</sequence>
<evidence type="ECO:0000256" key="2">
    <source>
        <dbReference type="SAM" id="Phobius"/>
    </source>
</evidence>
<keyword evidence="4" id="KW-1185">Reference proteome</keyword>
<keyword evidence="2" id="KW-1133">Transmembrane helix</keyword>
<keyword evidence="2" id="KW-0472">Membrane</keyword>
<dbReference type="Proteomes" id="UP000265750">
    <property type="component" value="Unassembled WGS sequence"/>
</dbReference>
<dbReference type="AlphaFoldDB" id="A0A3A1WGN2"/>
<keyword evidence="2" id="KW-0812">Transmembrane</keyword>
<evidence type="ECO:0000313" key="3">
    <source>
        <dbReference type="EMBL" id="RIX99556.1"/>
    </source>
</evidence>
<feature type="transmembrane region" description="Helical" evidence="2">
    <location>
        <begin position="37"/>
        <end position="61"/>
    </location>
</feature>
<gene>
    <name evidence="3" type="ORF">D3218_13875</name>
</gene>
<evidence type="ECO:0000256" key="1">
    <source>
        <dbReference type="SAM" id="MobiDB-lite"/>
    </source>
</evidence>
<protein>
    <submittedName>
        <fullName evidence="3">Uncharacterized protein</fullName>
    </submittedName>
</protein>
<proteinExistence type="predicted"/>